<evidence type="ECO:0000313" key="1">
    <source>
        <dbReference type="EMBL" id="TFK60712.1"/>
    </source>
</evidence>
<sequence>MSFQSSSSHQPHEPQQASLHTKKKGWPNGDVTRTDPPRSTPLERYSFSARILTELMERVEADDSLFLGAWRGQVSACLESRFRGHTAYIHLNPPSAQTKTTEHWQFTAQSPLGHFRRGEIFHHHLQPSSVPNATSRSKTLQTVPERRKQEKAFELCPVQVQDLTIHLGLDGNQNPITVSPCEDHRVQLEKAGQLFTVSRLIQDLQVILLPYSPMFEPTGVRRYKVFRASEDTWMIPDACWMDRAKTSLVSIFPAGLDAKVYVHPGALDGVICNAGVYELSGTPSLMSFVACPVPELKPV</sequence>
<dbReference type="Proteomes" id="UP000308600">
    <property type="component" value="Unassembled WGS sequence"/>
</dbReference>
<organism evidence="1 2">
    <name type="scientific">Pluteus cervinus</name>
    <dbReference type="NCBI Taxonomy" id="181527"/>
    <lineage>
        <taxon>Eukaryota</taxon>
        <taxon>Fungi</taxon>
        <taxon>Dikarya</taxon>
        <taxon>Basidiomycota</taxon>
        <taxon>Agaricomycotina</taxon>
        <taxon>Agaricomycetes</taxon>
        <taxon>Agaricomycetidae</taxon>
        <taxon>Agaricales</taxon>
        <taxon>Pluteineae</taxon>
        <taxon>Pluteaceae</taxon>
        <taxon>Pluteus</taxon>
    </lineage>
</organism>
<keyword evidence="2" id="KW-1185">Reference proteome</keyword>
<protein>
    <submittedName>
        <fullName evidence="1">Uncharacterized protein</fullName>
    </submittedName>
</protein>
<accession>A0ACD3A7A7</accession>
<proteinExistence type="predicted"/>
<evidence type="ECO:0000313" key="2">
    <source>
        <dbReference type="Proteomes" id="UP000308600"/>
    </source>
</evidence>
<dbReference type="EMBL" id="ML208741">
    <property type="protein sequence ID" value="TFK60712.1"/>
    <property type="molecule type" value="Genomic_DNA"/>
</dbReference>
<gene>
    <name evidence="1" type="ORF">BDN72DRAFT_864149</name>
</gene>
<name>A0ACD3A7A7_9AGAR</name>
<reference evidence="1 2" key="1">
    <citation type="journal article" date="2019" name="Nat. Ecol. Evol.">
        <title>Megaphylogeny resolves global patterns of mushroom evolution.</title>
        <authorList>
            <person name="Varga T."/>
            <person name="Krizsan K."/>
            <person name="Foldi C."/>
            <person name="Dima B."/>
            <person name="Sanchez-Garcia M."/>
            <person name="Sanchez-Ramirez S."/>
            <person name="Szollosi G.J."/>
            <person name="Szarkandi J.G."/>
            <person name="Papp V."/>
            <person name="Albert L."/>
            <person name="Andreopoulos W."/>
            <person name="Angelini C."/>
            <person name="Antonin V."/>
            <person name="Barry K.W."/>
            <person name="Bougher N.L."/>
            <person name="Buchanan P."/>
            <person name="Buyck B."/>
            <person name="Bense V."/>
            <person name="Catcheside P."/>
            <person name="Chovatia M."/>
            <person name="Cooper J."/>
            <person name="Damon W."/>
            <person name="Desjardin D."/>
            <person name="Finy P."/>
            <person name="Geml J."/>
            <person name="Haridas S."/>
            <person name="Hughes K."/>
            <person name="Justo A."/>
            <person name="Karasinski D."/>
            <person name="Kautmanova I."/>
            <person name="Kiss B."/>
            <person name="Kocsube S."/>
            <person name="Kotiranta H."/>
            <person name="LaButti K.M."/>
            <person name="Lechner B.E."/>
            <person name="Liimatainen K."/>
            <person name="Lipzen A."/>
            <person name="Lukacs Z."/>
            <person name="Mihaltcheva S."/>
            <person name="Morgado L.N."/>
            <person name="Niskanen T."/>
            <person name="Noordeloos M.E."/>
            <person name="Ohm R.A."/>
            <person name="Ortiz-Santana B."/>
            <person name="Ovrebo C."/>
            <person name="Racz N."/>
            <person name="Riley R."/>
            <person name="Savchenko A."/>
            <person name="Shiryaev A."/>
            <person name="Soop K."/>
            <person name="Spirin V."/>
            <person name="Szebenyi C."/>
            <person name="Tomsovsky M."/>
            <person name="Tulloss R.E."/>
            <person name="Uehling J."/>
            <person name="Grigoriev I.V."/>
            <person name="Vagvolgyi C."/>
            <person name="Papp T."/>
            <person name="Martin F.M."/>
            <person name="Miettinen O."/>
            <person name="Hibbett D.S."/>
            <person name="Nagy L.G."/>
        </authorList>
    </citation>
    <scope>NUCLEOTIDE SEQUENCE [LARGE SCALE GENOMIC DNA]</scope>
    <source>
        <strain evidence="1 2">NL-1719</strain>
    </source>
</reference>